<accession>A0A0V8DRR1</accession>
<reference evidence="2" key="1">
    <citation type="submission" date="2015-10" db="EMBL/GenBank/DDBJ databases">
        <title>Draft Genome Sequences of 11 Lactococcus lactis subspecies cremoris strains.</title>
        <authorList>
            <person name="Wels M."/>
            <person name="Backus L."/>
            <person name="Boekhorst J."/>
            <person name="Dijkstra A."/>
            <person name="Beerthuizen M."/>
            <person name="Kelly W."/>
            <person name="Siezen R."/>
            <person name="Bachmann H."/>
            <person name="Van Hijum S."/>
        </authorList>
    </citation>
    <scope>NUCLEOTIDE SEQUENCE [LARGE SCALE GENOMIC DNA]</scope>
    <source>
        <strain evidence="2">LMG9449</strain>
    </source>
</reference>
<dbReference type="PATRIC" id="fig|1360.109.peg.2852"/>
<evidence type="ECO:0000313" key="2">
    <source>
        <dbReference type="Proteomes" id="UP000053612"/>
    </source>
</evidence>
<dbReference type="AlphaFoldDB" id="A0A0V8DRR1"/>
<organism evidence="1 2">
    <name type="scientific">Lactococcus lactis subsp. lactis</name>
    <name type="common">Streptococcus lactis</name>
    <dbReference type="NCBI Taxonomy" id="1360"/>
    <lineage>
        <taxon>Bacteria</taxon>
        <taxon>Bacillati</taxon>
        <taxon>Bacillota</taxon>
        <taxon>Bacilli</taxon>
        <taxon>Lactobacillales</taxon>
        <taxon>Streptococcaceae</taxon>
        <taxon>Lactococcus</taxon>
    </lineage>
</organism>
<comment type="caution">
    <text evidence="1">The sequence shown here is derived from an EMBL/GenBank/DDBJ whole genome shotgun (WGS) entry which is preliminary data.</text>
</comment>
<dbReference type="RefSeq" id="WP_058225214.1">
    <property type="nucleotide sequence ID" value="NZ_JAGRPZ010000030.1"/>
</dbReference>
<dbReference type="EMBL" id="LKLS01000159">
    <property type="protein sequence ID" value="KSU16342.1"/>
    <property type="molecule type" value="Genomic_DNA"/>
</dbReference>
<dbReference type="Proteomes" id="UP000053612">
    <property type="component" value="Unassembled WGS sequence"/>
</dbReference>
<sequence>MKKGKLLLATTLVAGTVLGYCYREELLKIIPINKKSVPKSEIKNIPVYIRETKTKGEGL</sequence>
<protein>
    <submittedName>
        <fullName evidence="1">Uncharacterized protein</fullName>
    </submittedName>
</protein>
<name>A0A0V8DRR1_LACLL</name>
<gene>
    <name evidence="1" type="ORF">LMG9449_2101</name>
</gene>
<proteinExistence type="predicted"/>
<evidence type="ECO:0000313" key="1">
    <source>
        <dbReference type="EMBL" id="KSU16342.1"/>
    </source>
</evidence>